<dbReference type="PANTHER" id="PTHR30346">
    <property type="entry name" value="TRANSCRIPTIONAL DUAL REGULATOR HCAR-RELATED"/>
    <property type="match status" value="1"/>
</dbReference>
<gene>
    <name evidence="6" type="ORF">H9910_00275</name>
</gene>
<reference evidence="6" key="2">
    <citation type="submission" date="2021-04" db="EMBL/GenBank/DDBJ databases">
        <authorList>
            <person name="Gilroy R."/>
        </authorList>
    </citation>
    <scope>NUCLEOTIDE SEQUENCE</scope>
    <source>
        <strain evidence="6">ChiBcec15-3976</strain>
    </source>
</reference>
<dbReference type="PANTHER" id="PTHR30346:SF0">
    <property type="entry name" value="HCA OPERON TRANSCRIPTIONAL ACTIVATOR HCAR"/>
    <property type="match status" value="1"/>
</dbReference>
<accession>A0A9D2RFI0</accession>
<evidence type="ECO:0000256" key="3">
    <source>
        <dbReference type="ARBA" id="ARBA00023125"/>
    </source>
</evidence>
<dbReference type="InterPro" id="IPR000847">
    <property type="entry name" value="LysR_HTH_N"/>
</dbReference>
<dbReference type="CDD" id="cd05466">
    <property type="entry name" value="PBP2_LTTR_substrate"/>
    <property type="match status" value="1"/>
</dbReference>
<dbReference type="PROSITE" id="PS50931">
    <property type="entry name" value="HTH_LYSR"/>
    <property type="match status" value="1"/>
</dbReference>
<sequence length="292" mass="32860">MNTVQLECFVTVAEYMNFSKASQVLKITQPAVSHQIRALEKELDVKLFSRTSKTVSLTREGVQFLGDAQLILKTAMSAKERLGNRDHYISLILGCHNIMELSLFPPVLRELAQEYPLLRPDIRMIPFPSLMGLIENDQVHAALGLKDELKASPLFFRELCCVPLACVCSPEHPLAGHETITKAQLTGSFIACSPRQIPEAIFSVQGMILSELLPEHRYFAENIESAFALAKAQMGYALYPDIIAARDPNLRYIPVTDLPKISFGVYYRYNQDLPALKRFVSLLGRYIRSQSI</sequence>
<comment type="similarity">
    <text evidence="1">Belongs to the LysR transcriptional regulatory family.</text>
</comment>
<comment type="caution">
    <text evidence="6">The sequence shown here is derived from an EMBL/GenBank/DDBJ whole genome shotgun (WGS) entry which is preliminary data.</text>
</comment>
<dbReference type="Pfam" id="PF00126">
    <property type="entry name" value="HTH_1"/>
    <property type="match status" value="1"/>
</dbReference>
<dbReference type="Gene3D" id="3.40.190.10">
    <property type="entry name" value="Periplasmic binding protein-like II"/>
    <property type="match status" value="2"/>
</dbReference>
<evidence type="ECO:0000259" key="5">
    <source>
        <dbReference type="PROSITE" id="PS50931"/>
    </source>
</evidence>
<evidence type="ECO:0000256" key="4">
    <source>
        <dbReference type="ARBA" id="ARBA00023163"/>
    </source>
</evidence>
<dbReference type="GO" id="GO:0003700">
    <property type="term" value="F:DNA-binding transcription factor activity"/>
    <property type="evidence" value="ECO:0007669"/>
    <property type="project" value="InterPro"/>
</dbReference>
<evidence type="ECO:0000313" key="6">
    <source>
        <dbReference type="EMBL" id="HJD41436.1"/>
    </source>
</evidence>
<evidence type="ECO:0000256" key="2">
    <source>
        <dbReference type="ARBA" id="ARBA00023015"/>
    </source>
</evidence>
<dbReference type="PRINTS" id="PR00039">
    <property type="entry name" value="HTHLYSR"/>
</dbReference>
<protein>
    <submittedName>
        <fullName evidence="6">LysR family transcriptional regulator</fullName>
    </submittedName>
</protein>
<evidence type="ECO:0000313" key="7">
    <source>
        <dbReference type="Proteomes" id="UP000823909"/>
    </source>
</evidence>
<reference evidence="6" key="1">
    <citation type="journal article" date="2021" name="PeerJ">
        <title>Extensive microbial diversity within the chicken gut microbiome revealed by metagenomics and culture.</title>
        <authorList>
            <person name="Gilroy R."/>
            <person name="Ravi A."/>
            <person name="Getino M."/>
            <person name="Pursley I."/>
            <person name="Horton D.L."/>
            <person name="Alikhan N.F."/>
            <person name="Baker D."/>
            <person name="Gharbi K."/>
            <person name="Hall N."/>
            <person name="Watson M."/>
            <person name="Adriaenssens E.M."/>
            <person name="Foster-Nyarko E."/>
            <person name="Jarju S."/>
            <person name="Secka A."/>
            <person name="Antonio M."/>
            <person name="Oren A."/>
            <person name="Chaudhuri R.R."/>
            <person name="La Ragione R."/>
            <person name="Hildebrand F."/>
            <person name="Pallen M.J."/>
        </authorList>
    </citation>
    <scope>NUCLEOTIDE SEQUENCE</scope>
    <source>
        <strain evidence="6">ChiBcec15-3976</strain>
    </source>
</reference>
<dbReference type="InterPro" id="IPR036388">
    <property type="entry name" value="WH-like_DNA-bd_sf"/>
</dbReference>
<proteinExistence type="inferred from homology"/>
<dbReference type="SUPFAM" id="SSF46785">
    <property type="entry name" value="Winged helix' DNA-binding domain"/>
    <property type="match status" value="1"/>
</dbReference>
<dbReference type="FunFam" id="1.10.10.10:FF:000001">
    <property type="entry name" value="LysR family transcriptional regulator"/>
    <property type="match status" value="1"/>
</dbReference>
<dbReference type="Pfam" id="PF03466">
    <property type="entry name" value="LysR_substrate"/>
    <property type="match status" value="1"/>
</dbReference>
<dbReference type="Proteomes" id="UP000823909">
    <property type="component" value="Unassembled WGS sequence"/>
</dbReference>
<dbReference type="InterPro" id="IPR036390">
    <property type="entry name" value="WH_DNA-bd_sf"/>
</dbReference>
<name>A0A9D2RFI0_9FIRM</name>
<dbReference type="GO" id="GO:0032993">
    <property type="term" value="C:protein-DNA complex"/>
    <property type="evidence" value="ECO:0007669"/>
    <property type="project" value="TreeGrafter"/>
</dbReference>
<dbReference type="InterPro" id="IPR005119">
    <property type="entry name" value="LysR_subst-bd"/>
</dbReference>
<feature type="domain" description="HTH lysR-type" evidence="5">
    <location>
        <begin position="1"/>
        <end position="58"/>
    </location>
</feature>
<dbReference type="GO" id="GO:0003677">
    <property type="term" value="F:DNA binding"/>
    <property type="evidence" value="ECO:0007669"/>
    <property type="project" value="UniProtKB-KW"/>
</dbReference>
<dbReference type="SUPFAM" id="SSF53850">
    <property type="entry name" value="Periplasmic binding protein-like II"/>
    <property type="match status" value="1"/>
</dbReference>
<evidence type="ECO:0000256" key="1">
    <source>
        <dbReference type="ARBA" id="ARBA00009437"/>
    </source>
</evidence>
<dbReference type="AlphaFoldDB" id="A0A9D2RFI0"/>
<keyword evidence="3" id="KW-0238">DNA-binding</keyword>
<keyword evidence="2" id="KW-0805">Transcription regulation</keyword>
<dbReference type="Gene3D" id="1.10.10.10">
    <property type="entry name" value="Winged helix-like DNA-binding domain superfamily/Winged helix DNA-binding domain"/>
    <property type="match status" value="1"/>
</dbReference>
<dbReference type="EMBL" id="DWUU01000004">
    <property type="protein sequence ID" value="HJD41436.1"/>
    <property type="molecule type" value="Genomic_DNA"/>
</dbReference>
<organism evidence="6 7">
    <name type="scientific">Candidatus Mediterraneibacter quadrami</name>
    <dbReference type="NCBI Taxonomy" id="2838684"/>
    <lineage>
        <taxon>Bacteria</taxon>
        <taxon>Bacillati</taxon>
        <taxon>Bacillota</taxon>
        <taxon>Clostridia</taxon>
        <taxon>Lachnospirales</taxon>
        <taxon>Lachnospiraceae</taxon>
        <taxon>Mediterraneibacter</taxon>
    </lineage>
</organism>
<keyword evidence="4" id="KW-0804">Transcription</keyword>